<evidence type="ECO:0000256" key="7">
    <source>
        <dbReference type="PROSITE-ProRule" id="PRU00023"/>
    </source>
</evidence>
<dbReference type="Pfam" id="PF12796">
    <property type="entry name" value="Ank_2"/>
    <property type="match status" value="1"/>
</dbReference>
<dbReference type="Gene3D" id="1.25.40.20">
    <property type="entry name" value="Ankyrin repeat-containing domain"/>
    <property type="match status" value="1"/>
</dbReference>
<evidence type="ECO:0000256" key="4">
    <source>
        <dbReference type="ARBA" id="ARBA00022552"/>
    </source>
</evidence>
<evidence type="ECO:0000256" key="2">
    <source>
        <dbReference type="ARBA" id="ARBA00007466"/>
    </source>
</evidence>
<feature type="coiled-coil region" evidence="8">
    <location>
        <begin position="181"/>
        <end position="215"/>
    </location>
</feature>
<dbReference type="GO" id="GO:0030692">
    <property type="term" value="C:Noc4p-Nop14p complex"/>
    <property type="evidence" value="ECO:0007669"/>
    <property type="project" value="TreeGrafter"/>
</dbReference>
<dbReference type="EMBL" id="CAJGYM010000003">
    <property type="protein sequence ID" value="CAD6185916.1"/>
    <property type="molecule type" value="Genomic_DNA"/>
</dbReference>
<dbReference type="SUPFAM" id="SSF48403">
    <property type="entry name" value="Ankyrin repeat"/>
    <property type="match status" value="1"/>
</dbReference>
<dbReference type="PROSITE" id="PS50297">
    <property type="entry name" value="ANK_REP_REGION"/>
    <property type="match status" value="1"/>
</dbReference>
<dbReference type="InterPro" id="IPR007276">
    <property type="entry name" value="Nop14"/>
</dbReference>
<dbReference type="AlphaFoldDB" id="A0A8S1GR67"/>
<keyword evidence="7" id="KW-0040">ANK repeat</keyword>
<dbReference type="Pfam" id="PF04147">
    <property type="entry name" value="Nop14"/>
    <property type="match status" value="1"/>
</dbReference>
<dbReference type="InterPro" id="IPR002110">
    <property type="entry name" value="Ankyrin_rpt"/>
</dbReference>
<evidence type="ECO:0000313" key="11">
    <source>
        <dbReference type="Proteomes" id="UP000835052"/>
    </source>
</evidence>
<accession>A0A8S1GR67</accession>
<evidence type="ECO:0000256" key="3">
    <source>
        <dbReference type="ARBA" id="ARBA00022517"/>
    </source>
</evidence>
<dbReference type="OrthoDB" id="284275at2759"/>
<sequence>MKNTKKVGKKTKASGQPKKVNPFELKFNRSKHDVLGKKKLASVGVPTVSRKRAHEQREQTLGVEYARMGKVSKILDRRIGEKDDITSEEKTSMRFTEERIKNYKKASKFNLTDDYEGEEELLTHGGRALSDIEKYDKSMLSDDDDEDGNIGAEMVKIAHFGGGETSTEEKVQAKLSRKDAIAELISKTKVARQEKQAAKDELDVLTETLDEKYHRLMGRLQNTFRPVGATRNEVSNKDDYDKLALSLKIDADKCATPAERTKTEKEIAASERDRLELLEAQRLARMNTKARKSKKDADRFVVRFDKDGNMINSDKVEKPSIKKVAFDSDDELSEENDDEEEEEDLDDLLEKEDEEDDLEDEEEDEDDEDEEEEDDDDEVEVRGKIEKREKADVLDVGPAGAAAPGDDGVPFVFEMPKNYSKFIELLQKYPEDKMGIVLERLTKCHHPSLKEGNKKLLNKLFLMLLRLFDDMAKESLTEGVLNELSLIQRHLYGILKFDVQYATRCVRALIRQHWNIRKERQKNKPVSFSLVMVFRLVAALFPMSDIWHPACTPAMLLATSALSRARISDLRCLARQLFLATTIVDNLAESKRFLPEVVSFVTSALLLAVEDKPFSFTSFGFPISKPHCDLLCVNEPPSAISTSPIPISIVFSEESDVEVDEPKLRLSVLRSLVALVQTLRVVYSTYDETFTILFTPIVKLLKLIKADHLPSDLKEELETVIASTEGECKAKSRVTQMSLVKTEKTMLRMLEPRFDEDFDPERPRKGRDTTRMGPKGEKKRLEQELKKERRGAIKELRKDTAFLARKQMTNVKAKDAERQKVTKRLMSGLQIQQGEWNKELRESGKKKINRETETALGLLKKQKKRCPKRDPTGMSTLSAAVYRGNLAVARRCLDLGCGINDRTYDSGYTPLMFGALSGKTEICKFLMDNGARPYLTNSIGKTASELAAFIGHHECVSVINNHITIDDIESFLRPKGGNEEEKFPDELAVFHPRPVQYS</sequence>
<comment type="function">
    <text evidence="6">Involved in nucleolar processing of pre-18S ribosomal RNA. Has a role in the nuclear export of 40S pre-ribosomal subunit to the cytoplasm.</text>
</comment>
<keyword evidence="4" id="KW-0698">rRNA processing</keyword>
<comment type="caution">
    <text evidence="10">The sequence shown here is derived from an EMBL/GenBank/DDBJ whole genome shotgun (WGS) entry which is preliminary data.</text>
</comment>
<dbReference type="GO" id="GO:0030490">
    <property type="term" value="P:maturation of SSU-rRNA"/>
    <property type="evidence" value="ECO:0007669"/>
    <property type="project" value="TreeGrafter"/>
</dbReference>
<comment type="subcellular location">
    <subcellularLocation>
        <location evidence="1">Nucleus</location>
        <location evidence="1">Nucleolus</location>
    </subcellularLocation>
</comment>
<proteinExistence type="inferred from homology"/>
<name>A0A8S1GR67_9PELO</name>
<evidence type="ECO:0000256" key="1">
    <source>
        <dbReference type="ARBA" id="ARBA00004604"/>
    </source>
</evidence>
<dbReference type="PANTHER" id="PTHR23183">
    <property type="entry name" value="NOP14"/>
    <property type="match status" value="1"/>
</dbReference>
<keyword evidence="11" id="KW-1185">Reference proteome</keyword>
<reference evidence="10" key="1">
    <citation type="submission" date="2020-10" db="EMBL/GenBank/DDBJ databases">
        <authorList>
            <person name="Kikuchi T."/>
        </authorList>
    </citation>
    <scope>NUCLEOTIDE SEQUENCE</scope>
    <source>
        <strain evidence="10">NKZ352</strain>
    </source>
</reference>
<feature type="region of interest" description="Disordered" evidence="9">
    <location>
        <begin position="1"/>
        <end position="23"/>
    </location>
</feature>
<dbReference type="SMART" id="SM00248">
    <property type="entry name" value="ANK"/>
    <property type="match status" value="3"/>
</dbReference>
<evidence type="ECO:0000256" key="9">
    <source>
        <dbReference type="SAM" id="MobiDB-lite"/>
    </source>
</evidence>
<evidence type="ECO:0000256" key="8">
    <source>
        <dbReference type="SAM" id="Coils"/>
    </source>
</evidence>
<dbReference type="PROSITE" id="PS50088">
    <property type="entry name" value="ANK_REPEAT"/>
    <property type="match status" value="1"/>
</dbReference>
<dbReference type="PANTHER" id="PTHR23183:SF0">
    <property type="entry name" value="NUCLEOLAR PROTEIN 14"/>
    <property type="match status" value="1"/>
</dbReference>
<protein>
    <recommendedName>
        <fullName evidence="12">Nucleolar protein 14</fullName>
    </recommendedName>
</protein>
<evidence type="ECO:0000256" key="6">
    <source>
        <dbReference type="ARBA" id="ARBA00024695"/>
    </source>
</evidence>
<evidence type="ECO:0000313" key="10">
    <source>
        <dbReference type="EMBL" id="CAD6185916.1"/>
    </source>
</evidence>
<feature type="compositionally biased region" description="Acidic residues" evidence="9">
    <location>
        <begin position="327"/>
        <end position="379"/>
    </location>
</feature>
<feature type="region of interest" description="Disordered" evidence="9">
    <location>
        <begin position="751"/>
        <end position="786"/>
    </location>
</feature>
<feature type="region of interest" description="Disordered" evidence="9">
    <location>
        <begin position="322"/>
        <end position="384"/>
    </location>
</feature>
<organism evidence="10 11">
    <name type="scientific">Caenorhabditis auriculariae</name>
    <dbReference type="NCBI Taxonomy" id="2777116"/>
    <lineage>
        <taxon>Eukaryota</taxon>
        <taxon>Metazoa</taxon>
        <taxon>Ecdysozoa</taxon>
        <taxon>Nematoda</taxon>
        <taxon>Chromadorea</taxon>
        <taxon>Rhabditida</taxon>
        <taxon>Rhabditina</taxon>
        <taxon>Rhabditomorpha</taxon>
        <taxon>Rhabditoidea</taxon>
        <taxon>Rhabditidae</taxon>
        <taxon>Peloderinae</taxon>
        <taxon>Caenorhabditis</taxon>
    </lineage>
</organism>
<dbReference type="Proteomes" id="UP000835052">
    <property type="component" value="Unassembled WGS sequence"/>
</dbReference>
<keyword evidence="8" id="KW-0175">Coiled coil</keyword>
<evidence type="ECO:0008006" key="12">
    <source>
        <dbReference type="Google" id="ProtNLM"/>
    </source>
</evidence>
<keyword evidence="3" id="KW-0690">Ribosome biogenesis</keyword>
<comment type="similarity">
    <text evidence="2">Belongs to the NOP14 family.</text>
</comment>
<keyword evidence="5" id="KW-0539">Nucleus</keyword>
<dbReference type="InterPro" id="IPR036770">
    <property type="entry name" value="Ankyrin_rpt-contain_sf"/>
</dbReference>
<dbReference type="GO" id="GO:0032040">
    <property type="term" value="C:small-subunit processome"/>
    <property type="evidence" value="ECO:0007669"/>
    <property type="project" value="InterPro"/>
</dbReference>
<evidence type="ECO:0000256" key="5">
    <source>
        <dbReference type="ARBA" id="ARBA00023242"/>
    </source>
</evidence>
<feature type="repeat" description="ANK" evidence="7">
    <location>
        <begin position="906"/>
        <end position="938"/>
    </location>
</feature>
<feature type="compositionally biased region" description="Basic residues" evidence="9">
    <location>
        <begin position="1"/>
        <end position="12"/>
    </location>
</feature>
<gene>
    <name evidence="10" type="ORF">CAUJ_LOCUS1835</name>
</gene>